<name>A0A6C0JBC6_9ZZZZ</name>
<organism evidence="2">
    <name type="scientific">viral metagenome</name>
    <dbReference type="NCBI Taxonomy" id="1070528"/>
    <lineage>
        <taxon>unclassified sequences</taxon>
        <taxon>metagenomes</taxon>
        <taxon>organismal metagenomes</taxon>
    </lineage>
</organism>
<keyword evidence="1" id="KW-0812">Transmembrane</keyword>
<keyword evidence="1" id="KW-1133">Transmembrane helix</keyword>
<evidence type="ECO:0000256" key="1">
    <source>
        <dbReference type="SAM" id="Phobius"/>
    </source>
</evidence>
<reference evidence="2" key="1">
    <citation type="journal article" date="2020" name="Nature">
        <title>Giant virus diversity and host interactions through global metagenomics.</title>
        <authorList>
            <person name="Schulz F."/>
            <person name="Roux S."/>
            <person name="Paez-Espino D."/>
            <person name="Jungbluth S."/>
            <person name="Walsh D.A."/>
            <person name="Denef V.J."/>
            <person name="McMahon K.D."/>
            <person name="Konstantinidis K.T."/>
            <person name="Eloe-Fadrosh E.A."/>
            <person name="Kyrpides N.C."/>
            <person name="Woyke T."/>
        </authorList>
    </citation>
    <scope>NUCLEOTIDE SEQUENCE</scope>
    <source>
        <strain evidence="2">GVMAG-M-3300025880-76</strain>
    </source>
</reference>
<sequence length="86" mass="10100">MAVFSYEIQAISNGNTTMNIPLVDIVTHFPTPLRREVNETYNSIFKFAHQNENIHELVWFVIFTIALFTPIIVAIIYIIRYVYHLL</sequence>
<keyword evidence="1" id="KW-0472">Membrane</keyword>
<proteinExistence type="predicted"/>
<feature type="transmembrane region" description="Helical" evidence="1">
    <location>
        <begin position="57"/>
        <end position="83"/>
    </location>
</feature>
<protein>
    <submittedName>
        <fullName evidence="2">Uncharacterized protein</fullName>
    </submittedName>
</protein>
<evidence type="ECO:0000313" key="2">
    <source>
        <dbReference type="EMBL" id="QHU02613.1"/>
    </source>
</evidence>
<dbReference type="EMBL" id="MN740360">
    <property type="protein sequence ID" value="QHU02613.1"/>
    <property type="molecule type" value="Genomic_DNA"/>
</dbReference>
<dbReference type="AlphaFoldDB" id="A0A6C0JBC6"/>
<accession>A0A6C0JBC6</accession>